<protein>
    <recommendedName>
        <fullName evidence="2">Outer membrane protein beta-barrel domain-containing protein</fullName>
    </recommendedName>
</protein>
<accession>A0A381P738</accession>
<evidence type="ECO:0008006" key="2">
    <source>
        <dbReference type="Google" id="ProtNLM"/>
    </source>
</evidence>
<evidence type="ECO:0000313" key="1">
    <source>
        <dbReference type="EMBL" id="SUZ62755.1"/>
    </source>
</evidence>
<organism evidence="1">
    <name type="scientific">marine metagenome</name>
    <dbReference type="NCBI Taxonomy" id="408172"/>
    <lineage>
        <taxon>unclassified sequences</taxon>
        <taxon>metagenomes</taxon>
        <taxon>ecological metagenomes</taxon>
    </lineage>
</organism>
<gene>
    <name evidence="1" type="ORF">METZ01_LOCUS15609</name>
</gene>
<dbReference type="AlphaFoldDB" id="A0A381P738"/>
<sequence length="224" mass="24029">MKMVIAVAVAGGVVTSLVPLEARAQDLADYDYENLSFRGMSFDVGYLWADNVENARTYGVQFDLGFLGPGFGLTPGVTYWKSTLAQTEVDQFETRLGELTTDQGGTVPPGGFDLGVIDRSDIVLSMDGQYVWTIPLNLFFSAGVGLSAHFLSGSGQAIDDTFIEDLLGSVSAGFNIHAGLEFPITSRVRINGGSKVEVLGDLNYVELRGGLTFIWGGLAPEEVR</sequence>
<reference evidence="1" key="1">
    <citation type="submission" date="2018-05" db="EMBL/GenBank/DDBJ databases">
        <authorList>
            <person name="Lanie J.A."/>
            <person name="Ng W.-L."/>
            <person name="Kazmierczak K.M."/>
            <person name="Andrzejewski T.M."/>
            <person name="Davidsen T.M."/>
            <person name="Wayne K.J."/>
            <person name="Tettelin H."/>
            <person name="Glass J.I."/>
            <person name="Rusch D."/>
            <person name="Podicherti R."/>
            <person name="Tsui H.-C.T."/>
            <person name="Winkler M.E."/>
        </authorList>
    </citation>
    <scope>NUCLEOTIDE SEQUENCE</scope>
</reference>
<dbReference type="InterPro" id="IPR011250">
    <property type="entry name" value="OMP/PagP_B-barrel"/>
</dbReference>
<dbReference type="SUPFAM" id="SSF56925">
    <property type="entry name" value="OMPA-like"/>
    <property type="match status" value="1"/>
</dbReference>
<name>A0A381P738_9ZZZZ</name>
<dbReference type="EMBL" id="UINC01000888">
    <property type="protein sequence ID" value="SUZ62755.1"/>
    <property type="molecule type" value="Genomic_DNA"/>
</dbReference>
<proteinExistence type="predicted"/>